<dbReference type="GO" id="GO:0008312">
    <property type="term" value="F:7S RNA binding"/>
    <property type="evidence" value="ECO:0007669"/>
    <property type="project" value="InterPro"/>
</dbReference>
<protein>
    <recommendedName>
        <fullName evidence="9 10">Signal recognition particle subunit SRP68</fullName>
        <shortName evidence="10">SRP68</shortName>
    </recommendedName>
</protein>
<dbReference type="VEuPathDB" id="FungiDB:CJJ09_004755"/>
<evidence type="ECO:0000256" key="2">
    <source>
        <dbReference type="ARBA" id="ARBA00004604"/>
    </source>
</evidence>
<keyword evidence="6 10" id="KW-0733">Signal recognition particle</keyword>
<gene>
    <name evidence="12" type="ORF">QG37_06898</name>
</gene>
<dbReference type="VEuPathDB" id="FungiDB:QG37_06898"/>
<sequence length="569" mass="65404">MSIQTPLATTYGARLSAYLTTYEDLKKHRKRLNKALVKLRHNLDIVTKDTRKYSEKEQTKRLSAADYDQNKLNGLLLLLLAERDSLYAAEIKSLLEISGSRLTQYKKLMITRLKRSLQTNKKLLRITENEADQSVRTELYIYTALSQGLYLVNKKRWAEALQAFSVARCGLELIIHQSEEDSEGENFKKTLLEELLDTLVDPSLSLAVSQIEQHQSTSDLITIARKHCHDKHLPYLEPAVELIRSQDPLLVQEPMDEDLSRTVTWREHEAHVYNDEIATKIVRLNRIDWQLFEEANDYDSLLQKWTALVDLHEADLLKNRDEDDLEKTQDGAIVLTYLKYHVHFTKLKRDLLLIHQLESKVFASSAKKLQTHRDVIRLYDSIISTVELLKDLPGVYNDEDMYDSLENMQKFFTAKRSVVVAESYALVNMFPEALKVYSHLADTFEVTPDFYKTDSFPYDVTSIEQVKELSNTIQSSLSRAHVMAQFHREQSGASDYVMDNVYKFPIADKVNKITDAGEKGALRPMLSKAVLFDIAFNYISYSTRGDSSTKEAKASGDKKKSGFFGIFGR</sequence>
<dbReference type="PIRSF" id="PIRSF038995">
    <property type="entry name" value="SRP68"/>
    <property type="match status" value="1"/>
</dbReference>
<evidence type="ECO:0000256" key="9">
    <source>
        <dbReference type="ARBA" id="ARBA00029498"/>
    </source>
</evidence>
<evidence type="ECO:0000256" key="3">
    <source>
        <dbReference type="ARBA" id="ARBA00009352"/>
    </source>
</evidence>
<dbReference type="PANTHER" id="PTHR12860">
    <property type="entry name" value="SIGNAL RECOGNITION PARTICLE 68 KDA PROTEIN"/>
    <property type="match status" value="1"/>
</dbReference>
<dbReference type="EMBL" id="LGST01000050">
    <property type="protein sequence ID" value="KND96783.1"/>
    <property type="molecule type" value="Genomic_DNA"/>
</dbReference>
<evidence type="ECO:0000256" key="7">
    <source>
        <dbReference type="ARBA" id="ARBA00023242"/>
    </source>
</evidence>
<keyword evidence="5 10" id="KW-0694">RNA-binding</keyword>
<evidence type="ECO:0000256" key="4">
    <source>
        <dbReference type="ARBA" id="ARBA00022490"/>
    </source>
</evidence>
<dbReference type="VEuPathDB" id="FungiDB:CJJ07_003592"/>
<dbReference type="GO" id="GO:0030942">
    <property type="term" value="F:endoplasmic reticulum signal peptide binding"/>
    <property type="evidence" value="ECO:0007669"/>
    <property type="project" value="InterPro"/>
</dbReference>
<dbReference type="VEuPathDB" id="FungiDB:CJI96_0004409"/>
<reference evidence="13" key="1">
    <citation type="journal article" date="2015" name="BMC Genomics">
        <title>Draft genome of a commonly misdiagnosed multidrug resistant pathogen Candida auris.</title>
        <authorList>
            <person name="Chatterjee S."/>
            <person name="Alampalli S.V."/>
            <person name="Nageshan R.K."/>
            <person name="Chettiar S.T."/>
            <person name="Joshi S."/>
            <person name="Tatu U.S."/>
        </authorList>
    </citation>
    <scope>NUCLEOTIDE SEQUENCE [LARGE SCALE GENOMIC DNA]</scope>
    <source>
        <strain evidence="13">6684</strain>
    </source>
</reference>
<dbReference type="GO" id="GO:0006614">
    <property type="term" value="P:SRP-dependent cotranslational protein targeting to membrane"/>
    <property type="evidence" value="ECO:0007669"/>
    <property type="project" value="InterPro"/>
</dbReference>
<comment type="similarity">
    <text evidence="3 10">Belongs to the SRP68 family.</text>
</comment>
<evidence type="ECO:0000256" key="6">
    <source>
        <dbReference type="ARBA" id="ARBA00023135"/>
    </source>
</evidence>
<evidence type="ECO:0000256" key="8">
    <source>
        <dbReference type="ARBA" id="ARBA00023274"/>
    </source>
</evidence>
<keyword evidence="8 10" id="KW-0687">Ribonucleoprotein</keyword>
<accession>A0A0L0NRW3</accession>
<dbReference type="AlphaFoldDB" id="A0A0L0NRW3"/>
<keyword evidence="11" id="KW-0175">Coiled coil</keyword>
<dbReference type="Proteomes" id="UP000037122">
    <property type="component" value="Unassembled WGS sequence"/>
</dbReference>
<dbReference type="CDD" id="cd15481">
    <property type="entry name" value="SRP68-RBD"/>
    <property type="match status" value="1"/>
</dbReference>
<dbReference type="VEuPathDB" id="FungiDB:B9J08_004744"/>
<feature type="coiled-coil region" evidence="11">
    <location>
        <begin position="22"/>
        <end position="49"/>
    </location>
</feature>
<evidence type="ECO:0000256" key="10">
    <source>
        <dbReference type="PIRNR" id="PIRNR038995"/>
    </source>
</evidence>
<dbReference type="GO" id="GO:0005047">
    <property type="term" value="F:signal recognition particle binding"/>
    <property type="evidence" value="ECO:0007669"/>
    <property type="project" value="InterPro"/>
</dbReference>
<proteinExistence type="inferred from homology"/>
<dbReference type="GO" id="GO:0005730">
    <property type="term" value="C:nucleolus"/>
    <property type="evidence" value="ECO:0007669"/>
    <property type="project" value="UniProtKB-SubCell"/>
</dbReference>
<comment type="function">
    <text evidence="10">Component of the signal recognition particle (SRP) complex, a ribonucleoprotein complex that mediates the cotranslational targeting of secretory and membrane proteins to the endoplasmic reticulum (ER). The SRP complex interacts with the signal sequence in nascent secretory and membrane proteins and directs them to the membrane of the ER.</text>
</comment>
<dbReference type="PANTHER" id="PTHR12860:SF0">
    <property type="entry name" value="SIGNAL RECOGNITION PARTICLE SUBUNIT SRP68"/>
    <property type="match status" value="1"/>
</dbReference>
<name>A0A0L0NRW3_CANAR</name>
<dbReference type="InterPro" id="IPR026258">
    <property type="entry name" value="SRP68"/>
</dbReference>
<dbReference type="InterPro" id="IPR034652">
    <property type="entry name" value="SRP68-RBD"/>
</dbReference>
<dbReference type="Gene3D" id="1.10.3450.40">
    <property type="entry name" value="Signal recognition particle, SRP68 subunit, RNA-binding domain"/>
    <property type="match status" value="1"/>
</dbReference>
<comment type="subcellular location">
    <subcellularLocation>
        <location evidence="1 10">Cytoplasm</location>
    </subcellularLocation>
    <subcellularLocation>
        <location evidence="2">Nucleus</location>
        <location evidence="2">Nucleolus</location>
    </subcellularLocation>
</comment>
<evidence type="ECO:0000256" key="5">
    <source>
        <dbReference type="ARBA" id="ARBA00022884"/>
    </source>
</evidence>
<dbReference type="VEuPathDB" id="FungiDB:CJI97_004708"/>
<dbReference type="InterPro" id="IPR038253">
    <property type="entry name" value="SRP68_N_sf"/>
</dbReference>
<evidence type="ECO:0000313" key="12">
    <source>
        <dbReference type="EMBL" id="KND96783.1"/>
    </source>
</evidence>
<keyword evidence="4 10" id="KW-0963">Cytoplasm</keyword>
<comment type="caution">
    <text evidence="12">The sequence shown here is derived from an EMBL/GenBank/DDBJ whole genome shotgun (WGS) entry which is preliminary data.</text>
</comment>
<evidence type="ECO:0000256" key="1">
    <source>
        <dbReference type="ARBA" id="ARBA00004496"/>
    </source>
</evidence>
<dbReference type="Pfam" id="PF16969">
    <property type="entry name" value="SRP68"/>
    <property type="match status" value="1"/>
</dbReference>
<organism evidence="12 13">
    <name type="scientific">Candidozyma auris</name>
    <name type="common">Yeast</name>
    <name type="synonym">Candida auris</name>
    <dbReference type="NCBI Taxonomy" id="498019"/>
    <lineage>
        <taxon>Eukaryota</taxon>
        <taxon>Fungi</taxon>
        <taxon>Dikarya</taxon>
        <taxon>Ascomycota</taxon>
        <taxon>Saccharomycotina</taxon>
        <taxon>Pichiomycetes</taxon>
        <taxon>Metschnikowiaceae</taxon>
        <taxon>Candidozyma</taxon>
    </lineage>
</organism>
<keyword evidence="7" id="KW-0539">Nucleus</keyword>
<evidence type="ECO:0000256" key="11">
    <source>
        <dbReference type="SAM" id="Coils"/>
    </source>
</evidence>
<dbReference type="GO" id="GO:0005786">
    <property type="term" value="C:signal recognition particle, endoplasmic reticulum targeting"/>
    <property type="evidence" value="ECO:0007669"/>
    <property type="project" value="UniProtKB-KW"/>
</dbReference>
<evidence type="ECO:0000313" key="13">
    <source>
        <dbReference type="Proteomes" id="UP000037122"/>
    </source>
</evidence>